<feature type="compositionally biased region" description="Polar residues" evidence="1">
    <location>
        <begin position="13"/>
        <end position="23"/>
    </location>
</feature>
<evidence type="ECO:0000256" key="1">
    <source>
        <dbReference type="SAM" id="MobiDB-lite"/>
    </source>
</evidence>
<dbReference type="AlphaFoldDB" id="A0A081ERS4"/>
<reference evidence="2 3" key="1">
    <citation type="journal article" date="2015" name="Genome Announc.">
        <title>Draft genome sequence of a Halorubrum H3 strain isolated from the burlinskoye salt lake (Altai Krai, Russia).</title>
        <authorList>
            <person name="Rozanov A.S."/>
            <person name="Bryanskaya A.V."/>
            <person name="Malup T.K."/>
            <person name="Kotenko A.V."/>
            <person name="Peltek S.E."/>
        </authorList>
    </citation>
    <scope>NUCLEOTIDE SEQUENCE [LARGE SCALE GENOMIC DNA]</scope>
    <source>
        <strain evidence="2 3">H3</strain>
    </source>
</reference>
<accession>A0A081ERS4</accession>
<proteinExistence type="predicted"/>
<feature type="region of interest" description="Disordered" evidence="1">
    <location>
        <begin position="1"/>
        <end position="32"/>
    </location>
</feature>
<name>A0A081ERS4_9EURY</name>
<evidence type="ECO:0000313" key="3">
    <source>
        <dbReference type="Proteomes" id="UP000053331"/>
    </source>
</evidence>
<sequence length="163" mass="17399">MTGASATAALAGCSTQNAPSQTDGDSEETPGTEATLTVQIQGDQEALTSFQEDLQADVDNGTVTRAEAQQEFQNKQEELITEATNEYEEAAADDDAVSVADSSPEYGMLRIDAPAATFVDGLEDGDLAAVLPSEYYDQYIQQQQFQEELNQQTADQGNNTTGD</sequence>
<gene>
    <name evidence="2" type="ORF">FK85_21945</name>
</gene>
<organism evidence="2 3">
    <name type="scientific">Halorubrum saccharovorum</name>
    <dbReference type="NCBI Taxonomy" id="2248"/>
    <lineage>
        <taxon>Archaea</taxon>
        <taxon>Methanobacteriati</taxon>
        <taxon>Methanobacteriota</taxon>
        <taxon>Stenosarchaea group</taxon>
        <taxon>Halobacteria</taxon>
        <taxon>Halobacteriales</taxon>
        <taxon>Haloferacaceae</taxon>
        <taxon>Halorubrum</taxon>
    </lineage>
</organism>
<protein>
    <submittedName>
        <fullName evidence="2">Uncharacterized protein</fullName>
    </submittedName>
</protein>
<dbReference type="EMBL" id="JNFH02000050">
    <property type="protein sequence ID" value="KDS90112.1"/>
    <property type="molecule type" value="Genomic_DNA"/>
</dbReference>
<dbReference type="OrthoDB" id="187751at2157"/>
<comment type="caution">
    <text evidence="2">The sequence shown here is derived from an EMBL/GenBank/DDBJ whole genome shotgun (WGS) entry which is preliminary data.</text>
</comment>
<dbReference type="RefSeq" id="WP_050025635.1">
    <property type="nucleotide sequence ID" value="NZ_JNFH02000050.1"/>
</dbReference>
<dbReference type="Proteomes" id="UP000053331">
    <property type="component" value="Unassembled WGS sequence"/>
</dbReference>
<evidence type="ECO:0000313" key="2">
    <source>
        <dbReference type="EMBL" id="KDS90112.1"/>
    </source>
</evidence>
<keyword evidence="3" id="KW-1185">Reference proteome</keyword>